<name>A0A1B2EA49_9HYPH</name>
<dbReference type="GO" id="GO:0008198">
    <property type="term" value="F:ferrous iron binding"/>
    <property type="evidence" value="ECO:0007669"/>
    <property type="project" value="InterPro"/>
</dbReference>
<dbReference type="OrthoDB" id="9802510at2"/>
<evidence type="ECO:0000313" key="2">
    <source>
        <dbReference type="EMBL" id="ANY76841.1"/>
    </source>
</evidence>
<dbReference type="NCBIfam" id="NF009902">
    <property type="entry name" value="PRK13365.1"/>
    <property type="match status" value="1"/>
</dbReference>
<dbReference type="NCBIfam" id="NF009901">
    <property type="entry name" value="PRK13364.1"/>
    <property type="match status" value="1"/>
</dbReference>
<proteinExistence type="predicted"/>
<dbReference type="KEGG" id="moc:BB934_00240"/>
<evidence type="ECO:0000259" key="1">
    <source>
        <dbReference type="Pfam" id="PF02900"/>
    </source>
</evidence>
<gene>
    <name evidence="2" type="ORF">BB934_00240</name>
</gene>
<dbReference type="AlphaFoldDB" id="A0A1B2EA49"/>
<feature type="domain" description="Extradiol ring-cleavage dioxygenase class III enzyme subunit B" evidence="1">
    <location>
        <begin position="8"/>
        <end position="271"/>
    </location>
</feature>
<dbReference type="SUPFAM" id="SSF53213">
    <property type="entry name" value="LigB-like"/>
    <property type="match status" value="1"/>
</dbReference>
<accession>A0A1B2EA49</accession>
<dbReference type="InterPro" id="IPR004183">
    <property type="entry name" value="Xdiol_dOase_suB"/>
</dbReference>
<organism evidence="2">
    <name type="scientific">Microvirga ossetica</name>
    <dbReference type="NCBI Taxonomy" id="1882682"/>
    <lineage>
        <taxon>Bacteria</taxon>
        <taxon>Pseudomonadati</taxon>
        <taxon>Pseudomonadota</taxon>
        <taxon>Alphaproteobacteria</taxon>
        <taxon>Hyphomicrobiales</taxon>
        <taxon>Methylobacteriaceae</taxon>
        <taxon>Microvirga</taxon>
    </lineage>
</organism>
<dbReference type="RefSeq" id="WP_099507802.1">
    <property type="nucleotide sequence ID" value="NZ_CP016616.1"/>
</dbReference>
<reference evidence="2" key="1">
    <citation type="submission" date="2016-07" db="EMBL/GenBank/DDBJ databases">
        <title>Microvirga ossetica sp. nov. a new species of rhizobia isolated from root nodules of the legume species Vicia alpestris Steven originated from North Ossetia region in the Caucasus.</title>
        <authorList>
            <person name="Safronova V.I."/>
            <person name="Kuznetsova I.G."/>
            <person name="Sazanova A.L."/>
            <person name="Belimov A."/>
            <person name="Andronov E."/>
            <person name="Osledkin Y.S."/>
            <person name="Onishchuk O.P."/>
            <person name="Kurchak O.N."/>
            <person name="Shaposhnikov A.I."/>
            <person name="Willems A."/>
            <person name="Tikhonovich I.A."/>
        </authorList>
    </citation>
    <scope>NUCLEOTIDE SEQUENCE [LARGE SCALE GENOMIC DNA]</scope>
    <source>
        <strain evidence="2">V5/3M</strain>
    </source>
</reference>
<dbReference type="EMBL" id="CP016616">
    <property type="protein sequence ID" value="ANY76841.1"/>
    <property type="molecule type" value="Genomic_DNA"/>
</dbReference>
<dbReference type="GO" id="GO:0016702">
    <property type="term" value="F:oxidoreductase activity, acting on single donors with incorporation of molecular oxygen, incorporation of two atoms of oxygen"/>
    <property type="evidence" value="ECO:0007669"/>
    <property type="project" value="UniProtKB-ARBA"/>
</dbReference>
<dbReference type="NCBIfam" id="NF009903">
    <property type="entry name" value="PRK13366.1"/>
    <property type="match status" value="1"/>
</dbReference>
<protein>
    <submittedName>
        <fullName evidence="2">Protocatechuate 3,4-dioxygenase</fullName>
    </submittedName>
</protein>
<keyword evidence="2" id="KW-0223">Dioxygenase</keyword>
<sequence length="288" mass="32075">MAKLIGGLGTSHVPSIGAALDKGLRDSPDWKAFFDGYIPGQEWVKQHKPDVAVVIFNDHGNTFFLDKVPTFAVGCAEEYRPVDEGWGRRAIAPFKGEVDFSWHFIDTLVENRFDPMICQEIEVDHGLQVPMELFWGKPDEWPVKVVPIFVNVIQYPIPLPSRCYEMGRVLRQAIESYDSDERFVILGTGGLSHQLQGARAGFVNPEADQAFLNDIADNPDKLAGMSREQYVEMFGSEGAELMMWLVMRGAMDPEVVVRHKHYFVPASMTGAGMIVMENRASVAPAAAA</sequence>
<keyword evidence="2" id="KW-0560">Oxidoreductase</keyword>
<dbReference type="Gene3D" id="3.40.830.10">
    <property type="entry name" value="LigB-like"/>
    <property type="match status" value="1"/>
</dbReference>
<dbReference type="Pfam" id="PF02900">
    <property type="entry name" value="LigB"/>
    <property type="match status" value="1"/>
</dbReference>